<dbReference type="GO" id="GO:0005829">
    <property type="term" value="C:cytosol"/>
    <property type="evidence" value="ECO:0007669"/>
    <property type="project" value="TreeGrafter"/>
</dbReference>
<dbReference type="Pfam" id="PF00701">
    <property type="entry name" value="DHDPS"/>
    <property type="match status" value="1"/>
</dbReference>
<dbReference type="CDD" id="cd00408">
    <property type="entry name" value="DHDPS-like"/>
    <property type="match status" value="1"/>
</dbReference>
<accession>A0A6J7FX45</accession>
<dbReference type="SUPFAM" id="SSF51569">
    <property type="entry name" value="Aldolase"/>
    <property type="match status" value="1"/>
</dbReference>
<organism evidence="2">
    <name type="scientific">freshwater metagenome</name>
    <dbReference type="NCBI Taxonomy" id="449393"/>
    <lineage>
        <taxon>unclassified sequences</taxon>
        <taxon>metagenomes</taxon>
        <taxon>ecological metagenomes</taxon>
    </lineage>
</organism>
<dbReference type="Gene3D" id="3.20.20.70">
    <property type="entry name" value="Aldolase class I"/>
    <property type="match status" value="1"/>
</dbReference>
<sequence>MVVAGTTGEYYALTADERNAQFALARDIVKGRAQLIAGCNAGATRDAIGFAALARELGYDAIMLAGPPTSLPNQRELAAHVQAVATEGGLPVVLYNYPARAGIEFGFESLDAIADLPEVIAIKESSGDFSRFLAMKQRYEGRITVMCGSDDQCFDYMAWGVRSWLAGTANVLPAQHAGFVNTMLAGNIDLGRAQYAALLPWIQHMEAGSYNQKVKAGLKHLGVDCGGVRRPLLSLPDDARAELLAVLDASIAAYAAASAA</sequence>
<dbReference type="InterPro" id="IPR002220">
    <property type="entry name" value="DapA-like"/>
</dbReference>
<dbReference type="GO" id="GO:0008840">
    <property type="term" value="F:4-hydroxy-tetrahydrodipicolinate synthase activity"/>
    <property type="evidence" value="ECO:0007669"/>
    <property type="project" value="TreeGrafter"/>
</dbReference>
<evidence type="ECO:0000256" key="1">
    <source>
        <dbReference type="ARBA" id="ARBA00023239"/>
    </source>
</evidence>
<dbReference type="InterPro" id="IPR013785">
    <property type="entry name" value="Aldolase_TIM"/>
</dbReference>
<reference evidence="2" key="1">
    <citation type="submission" date="2020-05" db="EMBL/GenBank/DDBJ databases">
        <authorList>
            <person name="Chiriac C."/>
            <person name="Salcher M."/>
            <person name="Ghai R."/>
            <person name="Kavagutti S V."/>
        </authorList>
    </citation>
    <scope>NUCLEOTIDE SEQUENCE</scope>
</reference>
<name>A0A6J7FX45_9ZZZZ</name>
<proteinExistence type="predicted"/>
<dbReference type="EMBL" id="CAFBLP010000167">
    <property type="protein sequence ID" value="CAB4898674.1"/>
    <property type="molecule type" value="Genomic_DNA"/>
</dbReference>
<gene>
    <name evidence="2" type="ORF">UFOPK3376_03297</name>
</gene>
<dbReference type="PANTHER" id="PTHR12128:SF66">
    <property type="entry name" value="4-HYDROXY-2-OXOGLUTARATE ALDOLASE, MITOCHONDRIAL"/>
    <property type="match status" value="1"/>
</dbReference>
<protein>
    <submittedName>
        <fullName evidence="2">Unannotated protein</fullName>
    </submittedName>
</protein>
<dbReference type="SMART" id="SM01130">
    <property type="entry name" value="DHDPS"/>
    <property type="match status" value="1"/>
</dbReference>
<dbReference type="PANTHER" id="PTHR12128">
    <property type="entry name" value="DIHYDRODIPICOLINATE SYNTHASE"/>
    <property type="match status" value="1"/>
</dbReference>
<keyword evidence="1" id="KW-0456">Lyase</keyword>
<evidence type="ECO:0000313" key="2">
    <source>
        <dbReference type="EMBL" id="CAB4898674.1"/>
    </source>
</evidence>
<dbReference type="AlphaFoldDB" id="A0A6J7FX45"/>
<dbReference type="PRINTS" id="PR00146">
    <property type="entry name" value="DHPICSNTHASE"/>
</dbReference>
<dbReference type="PIRSF" id="PIRSF001365">
    <property type="entry name" value="DHDPS"/>
    <property type="match status" value="1"/>
</dbReference>